<protein>
    <recommendedName>
        <fullName evidence="3">DUF3800 domain-containing protein</fullName>
    </recommendedName>
</protein>
<organism evidence="1 2">
    <name type="scientific">Micromonospora sonchi</name>
    <dbReference type="NCBI Taxonomy" id="1763543"/>
    <lineage>
        <taxon>Bacteria</taxon>
        <taxon>Bacillati</taxon>
        <taxon>Actinomycetota</taxon>
        <taxon>Actinomycetes</taxon>
        <taxon>Micromonosporales</taxon>
        <taxon>Micromonosporaceae</taxon>
        <taxon>Micromonospora</taxon>
    </lineage>
</organism>
<evidence type="ECO:0000313" key="2">
    <source>
        <dbReference type="Proteomes" id="UP000608890"/>
    </source>
</evidence>
<dbReference type="Proteomes" id="UP000608890">
    <property type="component" value="Unassembled WGS sequence"/>
</dbReference>
<evidence type="ECO:0008006" key="3">
    <source>
        <dbReference type="Google" id="ProtNLM"/>
    </source>
</evidence>
<sequence>MPDEAPTVYADESSNSGENLVDPYQPVFAVAAVRLSAVDAQAMVQSVLDAVPPRQGEPKYGSLAKSRQGQAALMSVLPTLGEDAASAFVAHKRFMIISKMVDYLAVELAWAAGHDMYADGSAVGLANLMHLAGPVFGDESAYEAMLATFVNAIRPNQPTTLDDLFDAIEAYRRTTREGLDTHVGRLLAARWHAQDLVDLIDARKIRDVLDPAVPCLIELCRHVGAAIGEFHLVHDSSKTINRHLPLLLSLDQVPAVTPGLPAQALPVVDITFADSSTTPQLIIADWVAGAVRQVGQAWATGTDDDPFVAQLAPLAERWTVGGVWPNKDLITMPRRI</sequence>
<reference evidence="1" key="2">
    <citation type="submission" date="2020-09" db="EMBL/GenBank/DDBJ databases">
        <authorList>
            <person name="Sun Q."/>
            <person name="Zhou Y."/>
        </authorList>
    </citation>
    <scope>NUCLEOTIDE SEQUENCE</scope>
    <source>
        <strain evidence="1">CGMCC 4.7312</strain>
    </source>
</reference>
<accession>A0A917WUB7</accession>
<dbReference type="AlphaFoldDB" id="A0A917WUB7"/>
<name>A0A917WUB7_9ACTN</name>
<proteinExistence type="predicted"/>
<gene>
    <name evidence="1" type="ORF">GCM10011608_11710</name>
</gene>
<keyword evidence="2" id="KW-1185">Reference proteome</keyword>
<dbReference type="EMBL" id="BMNB01000004">
    <property type="protein sequence ID" value="GGM28606.1"/>
    <property type="molecule type" value="Genomic_DNA"/>
</dbReference>
<comment type="caution">
    <text evidence="1">The sequence shown here is derived from an EMBL/GenBank/DDBJ whole genome shotgun (WGS) entry which is preliminary data.</text>
</comment>
<evidence type="ECO:0000313" key="1">
    <source>
        <dbReference type="EMBL" id="GGM28606.1"/>
    </source>
</evidence>
<reference evidence="1" key="1">
    <citation type="journal article" date="2014" name="Int. J. Syst. Evol. Microbiol.">
        <title>Complete genome sequence of Corynebacterium casei LMG S-19264T (=DSM 44701T), isolated from a smear-ripened cheese.</title>
        <authorList>
            <consortium name="US DOE Joint Genome Institute (JGI-PGF)"/>
            <person name="Walter F."/>
            <person name="Albersmeier A."/>
            <person name="Kalinowski J."/>
            <person name="Ruckert C."/>
        </authorList>
    </citation>
    <scope>NUCLEOTIDE SEQUENCE</scope>
    <source>
        <strain evidence="1">CGMCC 4.7312</strain>
    </source>
</reference>